<dbReference type="EMBL" id="KV744957">
    <property type="protein sequence ID" value="OCK80491.1"/>
    <property type="molecule type" value="Genomic_DNA"/>
</dbReference>
<dbReference type="AlphaFoldDB" id="A0A8E2EAI9"/>
<dbReference type="InterPro" id="IPR001810">
    <property type="entry name" value="F-box_dom"/>
</dbReference>
<dbReference type="CDD" id="cd09917">
    <property type="entry name" value="F-box_SF"/>
    <property type="match status" value="1"/>
</dbReference>
<accession>A0A8E2EAI9</accession>
<evidence type="ECO:0000313" key="2">
    <source>
        <dbReference type="EMBL" id="OCK80491.1"/>
    </source>
</evidence>
<dbReference type="Proteomes" id="UP000250266">
    <property type="component" value="Unassembled WGS sequence"/>
</dbReference>
<dbReference type="SUPFAM" id="SSF81383">
    <property type="entry name" value="F-box domain"/>
    <property type="match status" value="1"/>
</dbReference>
<dbReference type="PROSITE" id="PS50181">
    <property type="entry name" value="FBOX"/>
    <property type="match status" value="1"/>
</dbReference>
<sequence length="454" mass="52762">MVEHAISLPCRTHPKHCNDHKFWSSQHQPQSSSINTIPPSWISQLATSAYSRIRHNLRKQSLSTIKEVQPKPDKIQSLPVELLQQIADYLPADSKAAFALTCHKTARAIGSQSWTEMSLGGSWYKQLEFLDLLQRDLPPLDWWRCRQCMNLHRRSWLGPSQQGGFLARWWKRRCQVGELKYGLLDDPIYAIGFDHVQLVMDRHFNRRGRTSLNGICIDSLKCSGTRIFPADNTTNIVLKYYFEPRIVVDRLLLHSSYRFEPHRTMFLNNTSLIEATVLDFLGGFDFHFCNHCSTKLVREIENHREPNGMQYQSCPFCPTEYGMKLDVYKPTDDRQDTLQSVKIDVWQNLGSGRSPLDPKWQHLAKSKYGRGSPYTYKRYGQIREAFQRVYCSTLKEFEKQMEGAALEKQTGCATSEKQSWWYAESLHRYTLAHLLPLGRNSPYYSLSELARDLD</sequence>
<feature type="domain" description="F-box" evidence="1">
    <location>
        <begin position="72"/>
        <end position="117"/>
    </location>
</feature>
<dbReference type="OrthoDB" id="3766406at2759"/>
<evidence type="ECO:0000313" key="3">
    <source>
        <dbReference type="Proteomes" id="UP000250266"/>
    </source>
</evidence>
<gene>
    <name evidence="2" type="ORF">K432DRAFT_382165</name>
</gene>
<name>A0A8E2EAI9_9PEZI</name>
<organism evidence="2 3">
    <name type="scientific">Lepidopterella palustris CBS 459.81</name>
    <dbReference type="NCBI Taxonomy" id="1314670"/>
    <lineage>
        <taxon>Eukaryota</taxon>
        <taxon>Fungi</taxon>
        <taxon>Dikarya</taxon>
        <taxon>Ascomycota</taxon>
        <taxon>Pezizomycotina</taxon>
        <taxon>Dothideomycetes</taxon>
        <taxon>Pleosporomycetidae</taxon>
        <taxon>Mytilinidiales</taxon>
        <taxon>Argynnaceae</taxon>
        <taxon>Lepidopterella</taxon>
    </lineage>
</organism>
<dbReference type="Pfam" id="PF00646">
    <property type="entry name" value="F-box"/>
    <property type="match status" value="1"/>
</dbReference>
<protein>
    <recommendedName>
        <fullName evidence="1">F-box domain-containing protein</fullName>
    </recommendedName>
</protein>
<reference evidence="2 3" key="1">
    <citation type="journal article" date="2016" name="Nat. Commun.">
        <title>Ectomycorrhizal ecology is imprinted in the genome of the dominant symbiotic fungus Cenococcum geophilum.</title>
        <authorList>
            <consortium name="DOE Joint Genome Institute"/>
            <person name="Peter M."/>
            <person name="Kohler A."/>
            <person name="Ohm R.A."/>
            <person name="Kuo A."/>
            <person name="Krutzmann J."/>
            <person name="Morin E."/>
            <person name="Arend M."/>
            <person name="Barry K.W."/>
            <person name="Binder M."/>
            <person name="Choi C."/>
            <person name="Clum A."/>
            <person name="Copeland A."/>
            <person name="Grisel N."/>
            <person name="Haridas S."/>
            <person name="Kipfer T."/>
            <person name="LaButti K."/>
            <person name="Lindquist E."/>
            <person name="Lipzen A."/>
            <person name="Maire R."/>
            <person name="Meier B."/>
            <person name="Mihaltcheva S."/>
            <person name="Molinier V."/>
            <person name="Murat C."/>
            <person name="Poggeler S."/>
            <person name="Quandt C.A."/>
            <person name="Sperisen C."/>
            <person name="Tritt A."/>
            <person name="Tisserant E."/>
            <person name="Crous P.W."/>
            <person name="Henrissat B."/>
            <person name="Nehls U."/>
            <person name="Egli S."/>
            <person name="Spatafora J.W."/>
            <person name="Grigoriev I.V."/>
            <person name="Martin F.M."/>
        </authorList>
    </citation>
    <scope>NUCLEOTIDE SEQUENCE [LARGE SCALE GENOMIC DNA]</scope>
    <source>
        <strain evidence="2 3">CBS 459.81</strain>
    </source>
</reference>
<proteinExistence type="predicted"/>
<keyword evidence="3" id="KW-1185">Reference proteome</keyword>
<dbReference type="InterPro" id="IPR036047">
    <property type="entry name" value="F-box-like_dom_sf"/>
</dbReference>
<evidence type="ECO:0000259" key="1">
    <source>
        <dbReference type="PROSITE" id="PS50181"/>
    </source>
</evidence>